<dbReference type="EMBL" id="JAWDGP010003665">
    <property type="protein sequence ID" value="KAK3771957.1"/>
    <property type="molecule type" value="Genomic_DNA"/>
</dbReference>
<sequence>MYSFLAREASSLVSVTKWGRSPCPVSTSPGRDQEISLLPLYYHMTLRLLIKAWLEMEQEAARGAEPEPRRDWLFPPAQSASTAANVCFGNFSSLETALVLILQVLEETVTYACSSEGLILTDLWTTRSTSEDRRR</sequence>
<reference evidence="1" key="1">
    <citation type="journal article" date="2023" name="G3 (Bethesda)">
        <title>A reference genome for the long-term kleptoplast-retaining sea slug Elysia crispata morphotype clarki.</title>
        <authorList>
            <person name="Eastman K.E."/>
            <person name="Pendleton A.L."/>
            <person name="Shaikh M.A."/>
            <person name="Suttiyut T."/>
            <person name="Ogas R."/>
            <person name="Tomko P."/>
            <person name="Gavelis G."/>
            <person name="Widhalm J.R."/>
            <person name="Wisecaver J.H."/>
        </authorList>
    </citation>
    <scope>NUCLEOTIDE SEQUENCE</scope>
    <source>
        <strain evidence="1">ECLA1</strain>
    </source>
</reference>
<keyword evidence="2" id="KW-1185">Reference proteome</keyword>
<evidence type="ECO:0000313" key="2">
    <source>
        <dbReference type="Proteomes" id="UP001283361"/>
    </source>
</evidence>
<proteinExistence type="predicted"/>
<accession>A0AAE0ZNZ0</accession>
<dbReference type="AlphaFoldDB" id="A0AAE0ZNZ0"/>
<evidence type="ECO:0000313" key="1">
    <source>
        <dbReference type="EMBL" id="KAK3771957.1"/>
    </source>
</evidence>
<organism evidence="1 2">
    <name type="scientific">Elysia crispata</name>
    <name type="common">lettuce slug</name>
    <dbReference type="NCBI Taxonomy" id="231223"/>
    <lineage>
        <taxon>Eukaryota</taxon>
        <taxon>Metazoa</taxon>
        <taxon>Spiralia</taxon>
        <taxon>Lophotrochozoa</taxon>
        <taxon>Mollusca</taxon>
        <taxon>Gastropoda</taxon>
        <taxon>Heterobranchia</taxon>
        <taxon>Euthyneura</taxon>
        <taxon>Panpulmonata</taxon>
        <taxon>Sacoglossa</taxon>
        <taxon>Placobranchoidea</taxon>
        <taxon>Plakobranchidae</taxon>
        <taxon>Elysia</taxon>
    </lineage>
</organism>
<gene>
    <name evidence="1" type="ORF">RRG08_011870</name>
</gene>
<protein>
    <submittedName>
        <fullName evidence="1">Uncharacterized protein</fullName>
    </submittedName>
</protein>
<dbReference type="Proteomes" id="UP001283361">
    <property type="component" value="Unassembled WGS sequence"/>
</dbReference>
<name>A0AAE0ZNZ0_9GAST</name>
<comment type="caution">
    <text evidence="1">The sequence shown here is derived from an EMBL/GenBank/DDBJ whole genome shotgun (WGS) entry which is preliminary data.</text>
</comment>